<keyword evidence="3 5" id="KW-1133">Transmembrane helix</keyword>
<organism evidence="7 8">
    <name type="scientific">Staphylococcus succinus</name>
    <dbReference type="NCBI Taxonomy" id="61015"/>
    <lineage>
        <taxon>Bacteria</taxon>
        <taxon>Bacillati</taxon>
        <taxon>Bacillota</taxon>
        <taxon>Bacilli</taxon>
        <taxon>Bacillales</taxon>
        <taxon>Staphylococcaceae</taxon>
        <taxon>Staphylococcus</taxon>
    </lineage>
</organism>
<gene>
    <name evidence="7" type="ORF">BU058_05470</name>
</gene>
<dbReference type="Proteomes" id="UP000241960">
    <property type="component" value="Unassembled WGS sequence"/>
</dbReference>
<dbReference type="EMBL" id="PZFQ01000014">
    <property type="protein sequence ID" value="PTI76030.1"/>
    <property type="molecule type" value="Genomic_DNA"/>
</dbReference>
<keyword evidence="4 5" id="KW-0472">Membrane</keyword>
<evidence type="ECO:0000313" key="8">
    <source>
        <dbReference type="Proteomes" id="UP000241960"/>
    </source>
</evidence>
<dbReference type="Pfam" id="PF12698">
    <property type="entry name" value="ABC2_membrane_3"/>
    <property type="match status" value="1"/>
</dbReference>
<keyword evidence="2 5" id="KW-0812">Transmembrane</keyword>
<dbReference type="AlphaFoldDB" id="A0A9Q6HPV0"/>
<evidence type="ECO:0000259" key="6">
    <source>
        <dbReference type="Pfam" id="PF12698"/>
    </source>
</evidence>
<accession>A0A9Q6HPV0</accession>
<feature type="transmembrane region" description="Helical" evidence="5">
    <location>
        <begin position="341"/>
        <end position="360"/>
    </location>
</feature>
<evidence type="ECO:0000256" key="2">
    <source>
        <dbReference type="ARBA" id="ARBA00022692"/>
    </source>
</evidence>
<dbReference type="PANTHER" id="PTHR43077">
    <property type="entry name" value="TRANSPORT PERMEASE YVFS-RELATED"/>
    <property type="match status" value="1"/>
</dbReference>
<feature type="transmembrane region" description="Helical" evidence="5">
    <location>
        <begin position="240"/>
        <end position="261"/>
    </location>
</feature>
<comment type="caution">
    <text evidence="7">The sequence shown here is derived from an EMBL/GenBank/DDBJ whole genome shotgun (WGS) entry which is preliminary data.</text>
</comment>
<comment type="subcellular location">
    <subcellularLocation>
        <location evidence="1">Membrane</location>
        <topology evidence="1">Multi-pass membrane protein</topology>
    </subcellularLocation>
</comment>
<evidence type="ECO:0000256" key="1">
    <source>
        <dbReference type="ARBA" id="ARBA00004141"/>
    </source>
</evidence>
<proteinExistence type="predicted"/>
<dbReference type="GO" id="GO:0140359">
    <property type="term" value="F:ABC-type transporter activity"/>
    <property type="evidence" value="ECO:0007669"/>
    <property type="project" value="InterPro"/>
</dbReference>
<name>A0A9Q6HPV0_9STAP</name>
<feature type="transmembrane region" description="Helical" evidence="5">
    <location>
        <begin position="397"/>
        <end position="417"/>
    </location>
</feature>
<evidence type="ECO:0000313" key="7">
    <source>
        <dbReference type="EMBL" id="PTI76030.1"/>
    </source>
</evidence>
<reference evidence="7 8" key="1">
    <citation type="journal article" date="2016" name="Front. Microbiol.">
        <title>Comprehensive Phylogenetic Analysis of Bovine Non-aureus Staphylococci Species Based on Whole-Genome Sequencing.</title>
        <authorList>
            <person name="Naushad S."/>
            <person name="Barkema H.W."/>
            <person name="Luby C."/>
            <person name="Condas L.A."/>
            <person name="Nobrega D.B."/>
            <person name="Carson D.A."/>
            <person name="De Buck J."/>
        </authorList>
    </citation>
    <scope>NUCLEOTIDE SEQUENCE [LARGE SCALE GENOMIC DNA]</scope>
    <source>
        <strain evidence="7 8">SNUC 1231</strain>
    </source>
</reference>
<dbReference type="RefSeq" id="WP_073505644.1">
    <property type="nucleotide sequence ID" value="NZ_CP018199.1"/>
</dbReference>
<evidence type="ECO:0000256" key="5">
    <source>
        <dbReference type="SAM" id="Phobius"/>
    </source>
</evidence>
<evidence type="ECO:0000256" key="3">
    <source>
        <dbReference type="ARBA" id="ARBA00022989"/>
    </source>
</evidence>
<feature type="transmembrane region" description="Helical" evidence="5">
    <location>
        <begin position="7"/>
        <end position="31"/>
    </location>
</feature>
<evidence type="ECO:0000256" key="4">
    <source>
        <dbReference type="ARBA" id="ARBA00023136"/>
    </source>
</evidence>
<dbReference type="InterPro" id="IPR013525">
    <property type="entry name" value="ABC2_TM"/>
</dbReference>
<protein>
    <submittedName>
        <fullName evidence="7">Phage infection protein</fullName>
    </submittedName>
</protein>
<dbReference type="PANTHER" id="PTHR43077:SF10">
    <property type="entry name" value="TRANSPORT PERMEASE PROTEIN"/>
    <property type="match status" value="1"/>
</dbReference>
<feature type="transmembrane region" description="Helical" evidence="5">
    <location>
        <begin position="273"/>
        <end position="297"/>
    </location>
</feature>
<feature type="domain" description="ABC-2 type transporter transmembrane" evidence="6">
    <location>
        <begin position="8"/>
        <end position="411"/>
    </location>
</feature>
<dbReference type="GO" id="GO:0016020">
    <property type="term" value="C:membrane"/>
    <property type="evidence" value="ECO:0007669"/>
    <property type="project" value="UniProtKB-SubCell"/>
</dbReference>
<sequence>MNIFKNKLLWITPIVILILLIIFSTAFYPAYNPQPKDMPIAIVNHDKGTDIQGKTINVGENLEDKLSDSESDKIKWIKVDNEKEARQGLNEQKYFGVAILEKDFSKQAMSQTQQVVMDSKKQEMEDKIKSGQIPAEQAQQMKEKMGKANSANRITGGQATFKAVTNGGANLQASQIANNVLTSIGENLNKQISKQSLATLDKQHVKVSATDIEGITNPIKIDDQTVNPVKKHQGSGNAPFLMFMPVWMSSIVSSLLLFFAFRKSNNIKVSQRLIASLGQMILAVITALVGGFGYVYFMSGVQGFDFTDINKIAIYITIAILGFIGLILGVMTWLGIKSIPIFFILMFFSMQLVTFPKQLLPQFYQDYIVSWNPFTHYAEYLRALIYMGQPLQMNATMWMFIGFIIFGILSMLLASIVRKHSEKRTEIPS</sequence>
<feature type="transmembrane region" description="Helical" evidence="5">
    <location>
        <begin position="312"/>
        <end position="334"/>
    </location>
</feature>
<dbReference type="Gene3D" id="3.40.1710.10">
    <property type="entry name" value="abc type-2 transporter like domain"/>
    <property type="match status" value="1"/>
</dbReference>
<dbReference type="InterPro" id="IPR051328">
    <property type="entry name" value="T7SS_ABC-Transporter"/>
</dbReference>